<dbReference type="RefSeq" id="WP_090750494.1">
    <property type="nucleotide sequence ID" value="NZ_FOBW01000029.1"/>
</dbReference>
<keyword evidence="1" id="KW-1133">Transmembrane helix</keyword>
<sequence length="64" mass="7805">MKMAWWVFMSLLTIQIILVQYMAEEYLAGHFENLSYYMIALGFMFVLTIITYWVFRKIDKVMDH</sequence>
<gene>
    <name evidence="2" type="ORF">SAMN05192533_12915</name>
</gene>
<dbReference type="STRING" id="930146.SAMN05192533_12915"/>
<protein>
    <submittedName>
        <fullName evidence="2">Uncharacterized protein</fullName>
    </submittedName>
</protein>
<dbReference type="Proteomes" id="UP000198553">
    <property type="component" value="Unassembled WGS sequence"/>
</dbReference>
<evidence type="ECO:0000313" key="3">
    <source>
        <dbReference type="Proteomes" id="UP000198553"/>
    </source>
</evidence>
<keyword evidence="3" id="KW-1185">Reference proteome</keyword>
<feature type="transmembrane region" description="Helical" evidence="1">
    <location>
        <begin position="5"/>
        <end position="23"/>
    </location>
</feature>
<evidence type="ECO:0000313" key="2">
    <source>
        <dbReference type="EMBL" id="SEN94351.1"/>
    </source>
</evidence>
<dbReference type="OrthoDB" id="2679744at2"/>
<name>A0A1H8KNU7_9BACI</name>
<feature type="transmembrane region" description="Helical" evidence="1">
    <location>
        <begin position="35"/>
        <end position="55"/>
    </location>
</feature>
<keyword evidence="1" id="KW-0812">Transmembrane</keyword>
<dbReference type="AlphaFoldDB" id="A0A1H8KNU7"/>
<evidence type="ECO:0000256" key="1">
    <source>
        <dbReference type="SAM" id="Phobius"/>
    </source>
</evidence>
<dbReference type="EMBL" id="FOBW01000029">
    <property type="protein sequence ID" value="SEN94351.1"/>
    <property type="molecule type" value="Genomic_DNA"/>
</dbReference>
<accession>A0A1H8KNU7</accession>
<proteinExistence type="predicted"/>
<keyword evidence="1" id="KW-0472">Membrane</keyword>
<reference evidence="3" key="1">
    <citation type="submission" date="2016-10" db="EMBL/GenBank/DDBJ databases">
        <authorList>
            <person name="Varghese N."/>
            <person name="Submissions S."/>
        </authorList>
    </citation>
    <scope>NUCLEOTIDE SEQUENCE [LARGE SCALE GENOMIC DNA]</scope>
    <source>
        <strain evidence="3">B48,IBRC-M 10115,DSM 25386,CECT 8001</strain>
    </source>
</reference>
<organism evidence="2 3">
    <name type="scientific">Mesobacillus persicus</name>
    <dbReference type="NCBI Taxonomy" id="930146"/>
    <lineage>
        <taxon>Bacteria</taxon>
        <taxon>Bacillati</taxon>
        <taxon>Bacillota</taxon>
        <taxon>Bacilli</taxon>
        <taxon>Bacillales</taxon>
        <taxon>Bacillaceae</taxon>
        <taxon>Mesobacillus</taxon>
    </lineage>
</organism>